<dbReference type="AlphaFoldDB" id="A0A6N4V5Z2"/>
<dbReference type="InterPro" id="IPR052913">
    <property type="entry name" value="Glycopeptide_resist_protein"/>
</dbReference>
<dbReference type="InterPro" id="IPR007391">
    <property type="entry name" value="Vancomycin_resist_VanW"/>
</dbReference>
<reference evidence="2 3" key="1">
    <citation type="journal article" date="2019" name="Emerg. Microbes Infect.">
        <title>Comprehensive subspecies identification of 175 nontuberculous mycobacteria species based on 7547 genomic profiles.</title>
        <authorList>
            <person name="Matsumoto Y."/>
            <person name="Kinjo T."/>
            <person name="Motooka D."/>
            <person name="Nabeya D."/>
            <person name="Jung N."/>
            <person name="Uechi K."/>
            <person name="Horii T."/>
            <person name="Iida T."/>
            <person name="Fujita J."/>
            <person name="Nakamura S."/>
        </authorList>
    </citation>
    <scope>NUCLEOTIDE SEQUENCE [LARGE SCALE GENOMIC DNA]</scope>
    <source>
        <strain evidence="2 3">JCM 12603</strain>
    </source>
</reference>
<evidence type="ECO:0000313" key="2">
    <source>
        <dbReference type="EMBL" id="BBX51092.1"/>
    </source>
</evidence>
<dbReference type="PANTHER" id="PTHR35788">
    <property type="entry name" value="EXPORTED PROTEIN-RELATED"/>
    <property type="match status" value="1"/>
</dbReference>
<keyword evidence="1" id="KW-0812">Transmembrane</keyword>
<sequence length="572" mass="60458">MPATWLTENGLALHGAAWRRRRRVFLLLGFPLVLLAAVYVTDLIVTSGKVPRGVTAAGVPLGGLAPDEAEDRLRDVVGPRSEEPIPVTVGALDTEVTPRSIDLQVDARATVAQAGGQPLNPITRLTSFFVDTPVGVVSSVDDQALTATLEDLAADVAEDPVEGSIDFVDGEPVAADPESGQRLDVDAAEGVLVRDWALGETVNLPMAELEPSTTAADVDAALRDVATPAVSAPVIVDAENDTRAILSDQTIASALGFEVEEGRLEPTIDTTIVVDALRPQLEASEVPGRNADIDFTVSPPAKTPEQAARRVDYDATLENLLPVLTSDDDRELDAVYVTEPATFTMAELDRLGPIDVIGEFETSGFASDSGKNIRRAAEQIDGIVVGPGETFSLNEATNPRNAAAGYVEAGIIRNGRPARGVGGGVSQLATTLFNAAYFAGMEDGEHHEHSYYISRYPAGREATVFGDVLDVKFRNDGPTSVQIQTDWTPSSVTVRLVGIKRYEVTSSQSSRSRPTSPQTITIPAGEACSASGGASGFTITDTRTLRDIVSGETTTESHTVTYDPVPRVICGG</sequence>
<evidence type="ECO:0000313" key="3">
    <source>
        <dbReference type="Proteomes" id="UP000466785"/>
    </source>
</evidence>
<protein>
    <submittedName>
        <fullName evidence="2">Vanomycin resistance protein VanB</fullName>
    </submittedName>
</protein>
<feature type="transmembrane region" description="Helical" evidence="1">
    <location>
        <begin position="24"/>
        <end position="45"/>
    </location>
</feature>
<dbReference type="Pfam" id="PF04294">
    <property type="entry name" value="VanW"/>
    <property type="match status" value="1"/>
</dbReference>
<keyword evidence="1" id="KW-1133">Transmembrane helix</keyword>
<gene>
    <name evidence="2" type="ORF">MPOR_21180</name>
</gene>
<organism evidence="2 3">
    <name type="scientific">Mycolicibacterium poriferae</name>
    <dbReference type="NCBI Taxonomy" id="39694"/>
    <lineage>
        <taxon>Bacteria</taxon>
        <taxon>Bacillati</taxon>
        <taxon>Actinomycetota</taxon>
        <taxon>Actinomycetes</taxon>
        <taxon>Mycobacteriales</taxon>
        <taxon>Mycobacteriaceae</taxon>
        <taxon>Mycolicibacterium</taxon>
    </lineage>
</organism>
<dbReference type="EMBL" id="AP022570">
    <property type="protein sequence ID" value="BBX51092.1"/>
    <property type="molecule type" value="Genomic_DNA"/>
</dbReference>
<keyword evidence="1" id="KW-0472">Membrane</keyword>
<keyword evidence="3" id="KW-1185">Reference proteome</keyword>
<name>A0A6N4V5Z2_9MYCO</name>
<accession>A0A6N4V5Z2</accession>
<evidence type="ECO:0000256" key="1">
    <source>
        <dbReference type="SAM" id="Phobius"/>
    </source>
</evidence>
<dbReference type="KEGG" id="mpof:MPOR_21180"/>
<dbReference type="RefSeq" id="WP_163673571.1">
    <property type="nucleotide sequence ID" value="NZ_AP022570.1"/>
</dbReference>
<proteinExistence type="predicted"/>
<dbReference type="PANTHER" id="PTHR35788:SF1">
    <property type="entry name" value="EXPORTED PROTEIN"/>
    <property type="match status" value="1"/>
</dbReference>
<dbReference type="Proteomes" id="UP000466785">
    <property type="component" value="Chromosome"/>
</dbReference>